<dbReference type="GO" id="GO:0008483">
    <property type="term" value="F:transaminase activity"/>
    <property type="evidence" value="ECO:0007669"/>
    <property type="project" value="UniProtKB-KW"/>
</dbReference>
<dbReference type="Gene3D" id="3.90.1150.10">
    <property type="entry name" value="Aspartate Aminotransferase, domain 1"/>
    <property type="match status" value="1"/>
</dbReference>
<dbReference type="PANTHER" id="PTHR30244">
    <property type="entry name" value="TRANSAMINASE"/>
    <property type="match status" value="1"/>
</dbReference>
<protein>
    <submittedName>
        <fullName evidence="6">DegT/DnrJ/EryC1/StrS aminotransferase family protein</fullName>
    </submittedName>
</protein>
<dbReference type="EMBL" id="AOGX02000024">
    <property type="protein sequence ID" value="EOQ88146.1"/>
    <property type="molecule type" value="Genomic_DNA"/>
</dbReference>
<dbReference type="PIRSF" id="PIRSF000390">
    <property type="entry name" value="PLP_StrS"/>
    <property type="match status" value="1"/>
</dbReference>
<dbReference type="GO" id="GO:0030170">
    <property type="term" value="F:pyridoxal phosphate binding"/>
    <property type="evidence" value="ECO:0007669"/>
    <property type="project" value="TreeGrafter"/>
</dbReference>
<organism evidence="6 7">
    <name type="scientific">Leptospira yanagawae serovar Saopaulo str. Sao Paulo = ATCC 700523</name>
    <dbReference type="NCBI Taxonomy" id="1249483"/>
    <lineage>
        <taxon>Bacteria</taxon>
        <taxon>Pseudomonadati</taxon>
        <taxon>Spirochaetota</taxon>
        <taxon>Spirochaetia</taxon>
        <taxon>Leptospirales</taxon>
        <taxon>Leptospiraceae</taxon>
        <taxon>Leptospira</taxon>
    </lineage>
</organism>
<feature type="active site" description="Proton acceptor" evidence="3">
    <location>
        <position position="185"/>
    </location>
</feature>
<sequence>MIEYENLKAVNHRFSKDLVKIAQETIDSGWYILGNRVEVFEKEFSNYLGAKHCIGVASGLDALFLSMKVLDLPKESEVLVPSNTYIATILSILQNNLVPVLVEPDASTFQIDPKEIQKKITSKTKAILPVHLYGAPCDMAAIGTIANDYGLYIIEDCAQAHGTVQRGKKVGTFGICNAFSFYPTKNLGALGDGGAIITDDDGIAEKIRFLRNYGSKIKYQNETIGYNSRLDEIQAGFLSLKLKYLDEMIEHKKNLAQIYFDNVKNPFVKLPLSHRGHSTYHIFPILVERRDEFRKFLLDNGIKTEIHYPIPPSKQKAIKELESQGKIKLESYPISEKIHSEEVSLPISFSHSVEEIQLVCKVINQFQ</sequence>
<dbReference type="InterPro" id="IPR015422">
    <property type="entry name" value="PyrdxlP-dep_Trfase_small"/>
</dbReference>
<feature type="modified residue" description="N6-(pyridoxal phosphate)lysine" evidence="4">
    <location>
        <position position="185"/>
    </location>
</feature>
<keyword evidence="1 4" id="KW-0663">Pyridoxal phosphate</keyword>
<name>A0A5E8HDQ9_9LEPT</name>
<evidence type="ECO:0000256" key="1">
    <source>
        <dbReference type="ARBA" id="ARBA00022898"/>
    </source>
</evidence>
<gene>
    <name evidence="6" type="ORF">LEP1GSC202_3349</name>
</gene>
<evidence type="ECO:0000256" key="3">
    <source>
        <dbReference type="PIRSR" id="PIRSR000390-1"/>
    </source>
</evidence>
<dbReference type="Gene3D" id="3.40.640.10">
    <property type="entry name" value="Type I PLP-dependent aspartate aminotransferase-like (Major domain)"/>
    <property type="match status" value="1"/>
</dbReference>
<comment type="similarity">
    <text evidence="2 5">Belongs to the DegT/DnrJ/EryC1 family.</text>
</comment>
<keyword evidence="6" id="KW-0808">Transferase</keyword>
<dbReference type="OrthoDB" id="9810913at2"/>
<evidence type="ECO:0000256" key="5">
    <source>
        <dbReference type="RuleBase" id="RU004508"/>
    </source>
</evidence>
<evidence type="ECO:0000256" key="2">
    <source>
        <dbReference type="ARBA" id="ARBA00037999"/>
    </source>
</evidence>
<accession>A0A5E8HDQ9</accession>
<evidence type="ECO:0000313" key="6">
    <source>
        <dbReference type="EMBL" id="EOQ88146.1"/>
    </source>
</evidence>
<dbReference type="InterPro" id="IPR000653">
    <property type="entry name" value="DegT/StrS_aminotransferase"/>
</dbReference>
<evidence type="ECO:0000313" key="7">
    <source>
        <dbReference type="Proteomes" id="UP000013996"/>
    </source>
</evidence>
<dbReference type="AlphaFoldDB" id="A0A5E8HDQ9"/>
<dbReference type="GO" id="GO:0000271">
    <property type="term" value="P:polysaccharide biosynthetic process"/>
    <property type="evidence" value="ECO:0007669"/>
    <property type="project" value="TreeGrafter"/>
</dbReference>
<dbReference type="CDD" id="cd00616">
    <property type="entry name" value="AHBA_syn"/>
    <property type="match status" value="1"/>
</dbReference>
<dbReference type="InterPro" id="IPR015424">
    <property type="entry name" value="PyrdxlP-dep_Trfase"/>
</dbReference>
<comment type="caution">
    <text evidence="6">The sequence shown here is derived from an EMBL/GenBank/DDBJ whole genome shotgun (WGS) entry which is preliminary data.</text>
</comment>
<proteinExistence type="inferred from homology"/>
<dbReference type="RefSeq" id="WP_015678167.1">
    <property type="nucleotide sequence ID" value="NZ_AOGX02000024.1"/>
</dbReference>
<dbReference type="STRING" id="1249483.LEP1GSC202_3349"/>
<dbReference type="PANTHER" id="PTHR30244:SF36">
    <property type="entry name" value="3-OXO-GLUCOSE-6-PHOSPHATE:GLUTAMATE AMINOTRANSFERASE"/>
    <property type="match status" value="1"/>
</dbReference>
<keyword evidence="6" id="KW-0032">Aminotransferase</keyword>
<dbReference type="InterPro" id="IPR015421">
    <property type="entry name" value="PyrdxlP-dep_Trfase_major"/>
</dbReference>
<dbReference type="Proteomes" id="UP000013996">
    <property type="component" value="Unassembled WGS sequence"/>
</dbReference>
<dbReference type="SUPFAM" id="SSF53383">
    <property type="entry name" value="PLP-dependent transferases"/>
    <property type="match status" value="1"/>
</dbReference>
<dbReference type="Pfam" id="PF01041">
    <property type="entry name" value="DegT_DnrJ_EryC1"/>
    <property type="match status" value="1"/>
</dbReference>
<reference evidence="6 7" key="1">
    <citation type="submission" date="2013-04" db="EMBL/GenBank/DDBJ databases">
        <authorList>
            <person name="Harkins D.M."/>
            <person name="Durkin A.S."/>
            <person name="Brinkac L.M."/>
            <person name="Haft D.H."/>
            <person name="Selengut J.D."/>
            <person name="Sanka R."/>
            <person name="DePew J."/>
            <person name="Purushe J."/>
            <person name="Hartskeerl R.A."/>
            <person name="Ahmed A."/>
            <person name="van der Linden H."/>
            <person name="Goris M.G.A."/>
            <person name="Vinetz J.M."/>
            <person name="Sutton G.G."/>
            <person name="Nierman W.C."/>
            <person name="Fouts D.E."/>
        </authorList>
    </citation>
    <scope>NUCLEOTIDE SEQUENCE [LARGE SCALE GENOMIC DNA]</scope>
    <source>
        <strain evidence="6 7">Sao Paulo</strain>
    </source>
</reference>
<evidence type="ECO:0000256" key="4">
    <source>
        <dbReference type="PIRSR" id="PIRSR000390-2"/>
    </source>
</evidence>